<gene>
    <name evidence="1" type="ORF">ACFY05_29250</name>
</gene>
<dbReference type="Gene3D" id="3.50.50.60">
    <property type="entry name" value="FAD/NAD(P)-binding domain"/>
    <property type="match status" value="1"/>
</dbReference>
<dbReference type="InterPro" id="IPR036188">
    <property type="entry name" value="FAD/NAD-bd_sf"/>
</dbReference>
<proteinExistence type="predicted"/>
<comment type="caution">
    <text evidence="1">The sequence shown here is derived from an EMBL/GenBank/DDBJ whole genome shotgun (WGS) entry which is preliminary data.</text>
</comment>
<dbReference type="RefSeq" id="WP_066944011.1">
    <property type="nucleotide sequence ID" value="NZ_BBYK01000055.1"/>
</dbReference>
<organism evidence="1 2">
    <name type="scientific">Microtetraspora fusca</name>
    <dbReference type="NCBI Taxonomy" id="1997"/>
    <lineage>
        <taxon>Bacteria</taxon>
        <taxon>Bacillati</taxon>
        <taxon>Actinomycetota</taxon>
        <taxon>Actinomycetes</taxon>
        <taxon>Streptosporangiales</taxon>
        <taxon>Streptosporangiaceae</taxon>
        <taxon>Microtetraspora</taxon>
    </lineage>
</organism>
<evidence type="ECO:0000313" key="1">
    <source>
        <dbReference type="EMBL" id="MFF4776958.1"/>
    </source>
</evidence>
<sequence length="74" mass="7721">MTGATVHRWSAALPWTPVGQAARVAAYRESVAAAAPRVILAGDYLGLPFTDSVVNTGQWAAAQALRRLAASRTG</sequence>
<reference evidence="1 2" key="1">
    <citation type="submission" date="2024-10" db="EMBL/GenBank/DDBJ databases">
        <title>The Natural Products Discovery Center: Release of the First 8490 Sequenced Strains for Exploring Actinobacteria Biosynthetic Diversity.</title>
        <authorList>
            <person name="Kalkreuter E."/>
            <person name="Kautsar S.A."/>
            <person name="Yang D."/>
            <person name="Bader C.D."/>
            <person name="Teijaro C.N."/>
            <person name="Fluegel L."/>
            <person name="Davis C.M."/>
            <person name="Simpson J.R."/>
            <person name="Lauterbach L."/>
            <person name="Steele A.D."/>
            <person name="Gui C."/>
            <person name="Meng S."/>
            <person name="Li G."/>
            <person name="Viehrig K."/>
            <person name="Ye F."/>
            <person name="Su P."/>
            <person name="Kiefer A.F."/>
            <person name="Nichols A."/>
            <person name="Cepeda A.J."/>
            <person name="Yan W."/>
            <person name="Fan B."/>
            <person name="Jiang Y."/>
            <person name="Adhikari A."/>
            <person name="Zheng C.-J."/>
            <person name="Schuster L."/>
            <person name="Cowan T.M."/>
            <person name="Smanski M.J."/>
            <person name="Chevrette M.G."/>
            <person name="De Carvalho L.P.S."/>
            <person name="Shen B."/>
        </authorList>
    </citation>
    <scope>NUCLEOTIDE SEQUENCE [LARGE SCALE GENOMIC DNA]</scope>
    <source>
        <strain evidence="1 2">NPDC001281</strain>
    </source>
</reference>
<name>A0ABW6VC77_MICFU</name>
<dbReference type="EMBL" id="JBIAXI010000021">
    <property type="protein sequence ID" value="MFF4776958.1"/>
    <property type="molecule type" value="Genomic_DNA"/>
</dbReference>
<evidence type="ECO:0000313" key="2">
    <source>
        <dbReference type="Proteomes" id="UP001602119"/>
    </source>
</evidence>
<protein>
    <recommendedName>
        <fullName evidence="3">Amine oxidase domain-containing protein</fullName>
    </recommendedName>
</protein>
<accession>A0ABW6VC77</accession>
<dbReference type="Proteomes" id="UP001602119">
    <property type="component" value="Unassembled WGS sequence"/>
</dbReference>
<keyword evidence="2" id="KW-1185">Reference proteome</keyword>
<evidence type="ECO:0008006" key="3">
    <source>
        <dbReference type="Google" id="ProtNLM"/>
    </source>
</evidence>